<dbReference type="EMBL" id="BARV01022030">
    <property type="protein sequence ID" value="GAI30294.1"/>
    <property type="molecule type" value="Genomic_DNA"/>
</dbReference>
<organism evidence="1">
    <name type="scientific">marine sediment metagenome</name>
    <dbReference type="NCBI Taxonomy" id="412755"/>
    <lineage>
        <taxon>unclassified sequences</taxon>
        <taxon>metagenomes</taxon>
        <taxon>ecological metagenomes</taxon>
    </lineage>
</organism>
<gene>
    <name evidence="1" type="ORF">S06H3_36380</name>
</gene>
<dbReference type="AlphaFoldDB" id="X1PHC1"/>
<sequence>MAPPEGESWLPPEWEKKIKAEHRWWPDSKSKQEKIKLIDEAFNDLIERKEIKARKLKLSQELQTDTAVVLMTYGELKAKGWKDEQIIEQIAKNLLPIGFTLDYWKKKVKEILRNHGISQRGGVIRKVPAFIHNDYYIPEKLYDELTAGKGSKRSFEDFEYLLHHIHIAEFFLNRFHNQAGIFDIGMGLRETDGENRYFMKNPSHEI</sequence>
<name>X1PHC1_9ZZZZ</name>
<proteinExistence type="predicted"/>
<evidence type="ECO:0000313" key="1">
    <source>
        <dbReference type="EMBL" id="GAI30294.1"/>
    </source>
</evidence>
<comment type="caution">
    <text evidence="1">The sequence shown here is derived from an EMBL/GenBank/DDBJ whole genome shotgun (WGS) entry which is preliminary data.</text>
</comment>
<protein>
    <submittedName>
        <fullName evidence="1">Uncharacterized protein</fullName>
    </submittedName>
</protein>
<reference evidence="1" key="1">
    <citation type="journal article" date="2014" name="Front. Microbiol.">
        <title>High frequency of phylogenetically diverse reductive dehalogenase-homologous genes in deep subseafloor sedimentary metagenomes.</title>
        <authorList>
            <person name="Kawai M."/>
            <person name="Futagami T."/>
            <person name="Toyoda A."/>
            <person name="Takaki Y."/>
            <person name="Nishi S."/>
            <person name="Hori S."/>
            <person name="Arai W."/>
            <person name="Tsubouchi T."/>
            <person name="Morono Y."/>
            <person name="Uchiyama I."/>
            <person name="Ito T."/>
            <person name="Fujiyama A."/>
            <person name="Inagaki F."/>
            <person name="Takami H."/>
        </authorList>
    </citation>
    <scope>NUCLEOTIDE SEQUENCE</scope>
    <source>
        <strain evidence="1">Expedition CK06-06</strain>
    </source>
</reference>
<accession>X1PHC1</accession>